<sequence>MARLAAWRADLSKLSIVGLDLPTVSHLPDQNPRRCSRPGCNRLAVATLTYAYADQTAVIGPLIQENNPHSWDLCETHSARITAPKNWELVRVKAVEIEDDDDLLALAQAVREDGRVTTGLVDGLDAGSGDDVIDYGAANFDAADPDNSNHPVFRTRRVADEKIRRRAHLKVVADDADA</sequence>
<dbReference type="RefSeq" id="WP_185175454.1">
    <property type="nucleotide sequence ID" value="NZ_CP059404.1"/>
</dbReference>
<gene>
    <name evidence="1" type="ORF">H0194_08275</name>
</gene>
<evidence type="ECO:0000313" key="2">
    <source>
        <dbReference type="Proteomes" id="UP000515743"/>
    </source>
</evidence>
<dbReference type="Proteomes" id="UP000515743">
    <property type="component" value="Chromosome"/>
</dbReference>
<protein>
    <submittedName>
        <fullName evidence="1">DUF3499 domain-containing protein</fullName>
    </submittedName>
</protein>
<evidence type="ECO:0000313" key="1">
    <source>
        <dbReference type="EMBL" id="QNE89068.1"/>
    </source>
</evidence>
<keyword evidence="2" id="KW-1185">Reference proteome</keyword>
<accession>A0A7G7CNA2</accession>
<dbReference type="InterPro" id="IPR021888">
    <property type="entry name" value="DUF3499"/>
</dbReference>
<dbReference type="EMBL" id="CP059404">
    <property type="protein sequence ID" value="QNE89068.1"/>
    <property type="molecule type" value="Genomic_DNA"/>
</dbReference>
<dbReference type="Pfam" id="PF12005">
    <property type="entry name" value="DUF3499"/>
    <property type="match status" value="1"/>
</dbReference>
<reference evidence="1 2" key="1">
    <citation type="submission" date="2020-07" db="EMBL/GenBank/DDBJ databases">
        <title>Complete genome and description of Corynebacterium incognita strain Marseille-Q3630 sp. nov.</title>
        <authorList>
            <person name="Boxberger M."/>
        </authorList>
    </citation>
    <scope>NUCLEOTIDE SEQUENCE [LARGE SCALE GENOMIC DNA]</scope>
    <source>
        <strain evidence="1 2">Marseille-Q3630</strain>
    </source>
</reference>
<dbReference type="AlphaFoldDB" id="A0A7G7CNA2"/>
<organism evidence="1 2">
    <name type="scientific">Corynebacterium incognita</name>
    <dbReference type="NCBI Taxonomy" id="2754725"/>
    <lineage>
        <taxon>Bacteria</taxon>
        <taxon>Bacillati</taxon>
        <taxon>Actinomycetota</taxon>
        <taxon>Actinomycetes</taxon>
        <taxon>Mycobacteriales</taxon>
        <taxon>Corynebacteriaceae</taxon>
        <taxon>Corynebacterium</taxon>
    </lineage>
</organism>
<proteinExistence type="predicted"/>
<dbReference type="KEGG" id="cik:H0194_08275"/>
<name>A0A7G7CNA2_9CORY</name>